<evidence type="ECO:0000256" key="1">
    <source>
        <dbReference type="SAM" id="Coils"/>
    </source>
</evidence>
<evidence type="ECO:0000256" key="2">
    <source>
        <dbReference type="SAM" id="MobiDB-lite"/>
    </source>
</evidence>
<evidence type="ECO:0000259" key="4">
    <source>
        <dbReference type="PROSITE" id="PS50234"/>
    </source>
</evidence>
<sequence length="803" mass="92965">MQQNQCKYSLKYSFLGSIILLVTFNLEPSTSYATSNIFILDNSGSMGCARDTKFSDKVDKIHPDRCESSVKYPVDIGRLSIIEQVDKLSISNSEVALIEMGGVTTTDPKELTQIKKETCQVRTAIELTKNITYFKDQINNKELIIPNHSGSTGTGKALDLAWKMVKDKQGERRLVIITDGEPNCGVPVCEVVDGIDKEIKAAPNKFKILKEIRILYGAKPEELNEDKIKKSYNCQSVPLNKIATQVNFQKINISKKTNSNPQFINLIWLLLLLPFIFAFIIFKFSKFFSDIRQDTLIFILDASQEMSTEVDVIWDGSEKHIRKIDIAKMIIEKQIFGAQNKFIKIGLVIFGPNYNSNPYIIKQPACSQHLEIIRTLIKTFPEGEAPLADVLEKILKQEILERYFDDIAKEILREEILKEEIKKERQRETQEKEKLRKEIEQRIKEEILQGHADNISQEALEQKVNEEIEQRYTARISQKELDQKVGKSLEKEIQQRYSNKPIKKLISQIKKTSVPHIILLTSSYDTCDGSPILIIKKLQEYINFYIYIIDYSEKDSLTSSSLEIFARSSEKIRLFRYDEQDYFDVVVKTVDLSFNKKDKAKNLTKSTDKSKIIIKQQNNIRGWLIVEPGVQQLENHKLARRDDNLWGENDLKAGSYDLYIEYVDSSVAKTKTRITIEKLERLKKEYKAKEEAWDIRNEKIRTLGNSQAYMADPSQKFQLEQQIKEEEKKQEALAEELDRIDRDIITFKFNSIYQNYSYAESFEIKENETKIVPIPKKDYKPLQGTEQAKGNGEQPLPPEKRDR</sequence>
<reference evidence="5 6" key="1">
    <citation type="journal article" date="2020" name="ISME J.">
        <title>Comparative genomics reveals insights into cyanobacterial evolution and habitat adaptation.</title>
        <authorList>
            <person name="Chen M.Y."/>
            <person name="Teng W.K."/>
            <person name="Zhao L."/>
            <person name="Hu C.X."/>
            <person name="Zhou Y.K."/>
            <person name="Han B.P."/>
            <person name="Song L.R."/>
            <person name="Shu W.S."/>
        </authorList>
    </citation>
    <scope>NUCLEOTIDE SEQUENCE [LARGE SCALE GENOMIC DNA]</scope>
    <source>
        <strain evidence="5 6">FACHB-159</strain>
    </source>
</reference>
<feature type="coiled-coil region" evidence="1">
    <location>
        <begin position="409"/>
        <end position="449"/>
    </location>
</feature>
<keyword evidence="3" id="KW-1133">Transmembrane helix</keyword>
<feature type="coiled-coil region" evidence="1">
    <location>
        <begin position="669"/>
        <end position="743"/>
    </location>
</feature>
<dbReference type="Proteomes" id="UP000637383">
    <property type="component" value="Unassembled WGS sequence"/>
</dbReference>
<proteinExistence type="predicted"/>
<dbReference type="InterPro" id="IPR002035">
    <property type="entry name" value="VWF_A"/>
</dbReference>
<feature type="region of interest" description="Disordered" evidence="2">
    <location>
        <begin position="773"/>
        <end position="803"/>
    </location>
</feature>
<dbReference type="PROSITE" id="PS50234">
    <property type="entry name" value="VWFA"/>
    <property type="match status" value="1"/>
</dbReference>
<evidence type="ECO:0000313" key="5">
    <source>
        <dbReference type="EMBL" id="MBD2734241.1"/>
    </source>
</evidence>
<organism evidence="5 6">
    <name type="scientific">Nostoc paludosum FACHB-159</name>
    <dbReference type="NCBI Taxonomy" id="2692908"/>
    <lineage>
        <taxon>Bacteria</taxon>
        <taxon>Bacillati</taxon>
        <taxon>Cyanobacteriota</taxon>
        <taxon>Cyanophyceae</taxon>
        <taxon>Nostocales</taxon>
        <taxon>Nostocaceae</taxon>
        <taxon>Nostoc</taxon>
    </lineage>
</organism>
<keyword evidence="3" id="KW-0812">Transmembrane</keyword>
<dbReference type="EMBL" id="JACJTU010000007">
    <property type="protein sequence ID" value="MBD2734241.1"/>
    <property type="molecule type" value="Genomic_DNA"/>
</dbReference>
<feature type="transmembrane region" description="Helical" evidence="3">
    <location>
        <begin position="263"/>
        <end position="282"/>
    </location>
</feature>
<protein>
    <recommendedName>
        <fullName evidence="4">VWFA domain-containing protein</fullName>
    </recommendedName>
</protein>
<accession>A0ABR8K4A0</accession>
<comment type="caution">
    <text evidence="5">The sequence shown here is derived from an EMBL/GenBank/DDBJ whole genome shotgun (WGS) entry which is preliminary data.</text>
</comment>
<keyword evidence="3" id="KW-0472">Membrane</keyword>
<keyword evidence="6" id="KW-1185">Reference proteome</keyword>
<evidence type="ECO:0000256" key="3">
    <source>
        <dbReference type="SAM" id="Phobius"/>
    </source>
</evidence>
<dbReference type="CDD" id="cd00198">
    <property type="entry name" value="vWFA"/>
    <property type="match status" value="1"/>
</dbReference>
<keyword evidence="1" id="KW-0175">Coiled coil</keyword>
<name>A0ABR8K4A0_9NOSO</name>
<feature type="domain" description="VWFA" evidence="4">
    <location>
        <begin position="35"/>
        <end position="267"/>
    </location>
</feature>
<dbReference type="SUPFAM" id="SSF53300">
    <property type="entry name" value="vWA-like"/>
    <property type="match status" value="1"/>
</dbReference>
<dbReference type="Gene3D" id="3.40.50.410">
    <property type="entry name" value="von Willebrand factor, type A domain"/>
    <property type="match status" value="1"/>
</dbReference>
<dbReference type="RefSeq" id="WP_190954947.1">
    <property type="nucleotide sequence ID" value="NZ_JACJTU010000007.1"/>
</dbReference>
<gene>
    <name evidence="5" type="ORF">H6H03_09990</name>
</gene>
<dbReference type="InterPro" id="IPR036465">
    <property type="entry name" value="vWFA_dom_sf"/>
</dbReference>
<evidence type="ECO:0000313" key="6">
    <source>
        <dbReference type="Proteomes" id="UP000637383"/>
    </source>
</evidence>